<feature type="compositionally biased region" description="Low complexity" evidence="1">
    <location>
        <begin position="542"/>
        <end position="553"/>
    </location>
</feature>
<proteinExistence type="predicted"/>
<organism evidence="2">
    <name type="scientific">Chromera velia CCMP2878</name>
    <dbReference type="NCBI Taxonomy" id="1169474"/>
    <lineage>
        <taxon>Eukaryota</taxon>
        <taxon>Sar</taxon>
        <taxon>Alveolata</taxon>
        <taxon>Colpodellida</taxon>
        <taxon>Chromeraceae</taxon>
        <taxon>Chromera</taxon>
    </lineage>
</organism>
<feature type="region of interest" description="Disordered" evidence="1">
    <location>
        <begin position="447"/>
        <end position="466"/>
    </location>
</feature>
<protein>
    <submittedName>
        <fullName evidence="2">Uncharacterized protein</fullName>
    </submittedName>
</protein>
<gene>
    <name evidence="2" type="ORF">Cvel_2922</name>
</gene>
<feature type="region of interest" description="Disordered" evidence="1">
    <location>
        <begin position="521"/>
        <end position="575"/>
    </location>
</feature>
<feature type="region of interest" description="Disordered" evidence="1">
    <location>
        <begin position="253"/>
        <end position="280"/>
    </location>
</feature>
<name>A0A0G4F797_9ALVE</name>
<feature type="compositionally biased region" description="Low complexity" evidence="1">
    <location>
        <begin position="253"/>
        <end position="269"/>
    </location>
</feature>
<feature type="compositionally biased region" description="Basic and acidic residues" evidence="1">
    <location>
        <begin position="388"/>
        <end position="409"/>
    </location>
</feature>
<accession>A0A0G4F797</accession>
<feature type="region of interest" description="Disordered" evidence="1">
    <location>
        <begin position="610"/>
        <end position="638"/>
    </location>
</feature>
<evidence type="ECO:0000256" key="1">
    <source>
        <dbReference type="SAM" id="MobiDB-lite"/>
    </source>
</evidence>
<evidence type="ECO:0000313" key="2">
    <source>
        <dbReference type="EMBL" id="CEM08520.1"/>
    </source>
</evidence>
<dbReference type="VEuPathDB" id="CryptoDB:Cvel_2922"/>
<dbReference type="EMBL" id="CDMZ01000176">
    <property type="protein sequence ID" value="CEM08520.1"/>
    <property type="molecule type" value="Genomic_DNA"/>
</dbReference>
<feature type="region of interest" description="Disordered" evidence="1">
    <location>
        <begin position="370"/>
        <end position="409"/>
    </location>
</feature>
<sequence length="796" mass="83915">MKNPRLSFKAVLESTGSSLEQIRSQECTLIEWLSLMESSTGDKLVLSAVKLHLILRLLVRRCVGLSVRSIRSFIRELQRTNTHQFTYKEALAVSQFLDRQQQYVSESSDTLAQTAHLCCDAKGNPRFAKAQELSGVLAISEVVQEVQLLVGGFEATFSATGVTGSFRVLKEMQQTTRGLRVKYEEAILSILRLLDNQTVGISALLQMCQQAQAASEDATGLQSLLPTAQFCLRSFQKTRTLVSLKILEALHNNNTSNTQNSSSNGTAGTKDGAKPMKKSSSNRMLNFMGRAVHPLLAVPPYWERAGRGGGESDERARRVHVSACSGPMREEVLRAAGEDEEAQVAVLRLEISSLWTSFAIRKLSLGRTETLVPSQREHLEDESGEGETNGKREDEGDLTEKEGKGEKENALLSSYNAMNGSSSMKVKGSRPRPRCLVNISDFGAKIPKGPSNYSDKTGATGRSEGGATSFFSSGPLSVSGVSSFVPASSPLDKLSGEALLFCDMPPELASVLAREAAEAASKKTRGGGGFITPTGPSPAASPTPKSSRSAATPECVFGGGGTLSTTGTGSAVGGPRNAGGANWTFSFGMSPDGPLGIHGFPDLVGQREFTEGPGTVTEEGAEEKWAGTGPGSGEEAKKGGLPTGMLCCRVLLGYCREVETETEAEECRDGARGQIGFVSPPVRPPQFGGWGGGSSSSSACEKTSETALPQEVLWELPILSDSAELMCGGSLWCASSDSVGGGAKGSSNGCGGGRGAVGARRFVVFDGACVYPEFAILPIETAAASAVSARLSPSPS</sequence>
<reference evidence="2" key="1">
    <citation type="submission" date="2014-11" db="EMBL/GenBank/DDBJ databases">
        <authorList>
            <person name="Otto D Thomas"/>
            <person name="Naeem Raeece"/>
        </authorList>
    </citation>
    <scope>NUCLEOTIDE SEQUENCE</scope>
</reference>
<dbReference type="AlphaFoldDB" id="A0A0G4F797"/>